<keyword evidence="1" id="KW-0479">Metal-binding</keyword>
<dbReference type="SMART" id="SM00239">
    <property type="entry name" value="C2"/>
    <property type="match status" value="1"/>
</dbReference>
<dbReference type="PANTHER" id="PTHR45911:SF4">
    <property type="entry name" value="MULTIPLE C2 AND TRANSMEMBRANE DOMAIN-CONTAINING PROTEIN"/>
    <property type="match status" value="1"/>
</dbReference>
<dbReference type="VEuPathDB" id="AmoebaDB:FDP41_001960"/>
<feature type="domain" description="C2" evidence="4">
    <location>
        <begin position="22"/>
        <end position="204"/>
    </location>
</feature>
<dbReference type="SUPFAM" id="SSF49562">
    <property type="entry name" value="C2 domain (Calcium/lipid-binding domain, CaLB)"/>
    <property type="match status" value="1"/>
</dbReference>
<evidence type="ECO:0000256" key="1">
    <source>
        <dbReference type="ARBA" id="ARBA00022723"/>
    </source>
</evidence>
<evidence type="ECO:0000256" key="3">
    <source>
        <dbReference type="SAM" id="MobiDB-lite"/>
    </source>
</evidence>
<dbReference type="VEuPathDB" id="AmoebaDB:NF0008840"/>
<dbReference type="OMA" id="TTHYHEL"/>
<name>A0A6A5BZ95_NAEFO</name>
<sequence>MTNQQHIGVDLSSSSSELLLSRTNTRSFSILQNTPTTSQAPLLIDDVIEIKIIKANSLMAADLNGFSDPYCEVYVHDDECHGEALLSSQPLFSHSEQPPTTNAHEKSESPSFHFSSRSLHITNSPNETSNPKTIVFKTNVIKKNLDPQWNESFTLNPLKDYTEQVSVKFTVMDWDRFSKDDFLGSASLVITNKFQANTEHVVDLKLENSENKGTLTVSFKIHRSRDNIKVARLRDGMVNQAQQFKVFNLSSLSASNDRNHVVSVPIPLLEYQIVQHDGSLLQIETTFSALNNASQNMLQTVPDSFTIQFHDLHGNYENEKNTFIENEIGKLQKASSKFQVIEKNVDITSSYGKIFRTSRNESEIQAVHSFMYQINDNIVHVTCVQFHVHYLITVIYSSRQYDMSIERDLQLQYMLTNMNLM</sequence>
<feature type="compositionally biased region" description="Low complexity" evidence="3">
    <location>
        <begin position="109"/>
        <end position="118"/>
    </location>
</feature>
<evidence type="ECO:0000313" key="5">
    <source>
        <dbReference type="EMBL" id="KAF0978890.1"/>
    </source>
</evidence>
<feature type="compositionally biased region" description="Polar residues" evidence="3">
    <location>
        <begin position="119"/>
        <end position="130"/>
    </location>
</feature>
<evidence type="ECO:0000259" key="4">
    <source>
        <dbReference type="PROSITE" id="PS50004"/>
    </source>
</evidence>
<gene>
    <name evidence="5" type="ORF">FDP41_001960</name>
</gene>
<dbReference type="GO" id="GO:0016020">
    <property type="term" value="C:membrane"/>
    <property type="evidence" value="ECO:0007669"/>
    <property type="project" value="TreeGrafter"/>
</dbReference>
<dbReference type="VEuPathDB" id="AmoebaDB:NfTy_033450"/>
<dbReference type="GO" id="GO:0005509">
    <property type="term" value="F:calcium ion binding"/>
    <property type="evidence" value="ECO:0007669"/>
    <property type="project" value="TreeGrafter"/>
</dbReference>
<dbReference type="OrthoDB" id="73919at2759"/>
<keyword evidence="2" id="KW-0106">Calcium</keyword>
<accession>A0A6A5BZ95</accession>
<feature type="region of interest" description="Disordered" evidence="3">
    <location>
        <begin position="91"/>
        <end position="130"/>
    </location>
</feature>
<feature type="compositionally biased region" description="Polar residues" evidence="3">
    <location>
        <begin position="91"/>
        <end position="102"/>
    </location>
</feature>
<reference evidence="5 6" key="1">
    <citation type="journal article" date="2019" name="Sci. Rep.">
        <title>Nanopore sequencing improves the draft genome of the human pathogenic amoeba Naegleria fowleri.</title>
        <authorList>
            <person name="Liechti N."/>
            <person name="Schurch N."/>
            <person name="Bruggmann R."/>
            <person name="Wittwer M."/>
        </authorList>
    </citation>
    <scope>NUCLEOTIDE SEQUENCE [LARGE SCALE GENOMIC DNA]</scope>
    <source>
        <strain evidence="5 6">ATCC 30894</strain>
    </source>
</reference>
<dbReference type="Pfam" id="PF00168">
    <property type="entry name" value="C2"/>
    <property type="match status" value="2"/>
</dbReference>
<dbReference type="Proteomes" id="UP000444721">
    <property type="component" value="Unassembled WGS sequence"/>
</dbReference>
<dbReference type="GeneID" id="68109178"/>
<dbReference type="InterPro" id="IPR035892">
    <property type="entry name" value="C2_domain_sf"/>
</dbReference>
<organism evidence="5 6">
    <name type="scientific">Naegleria fowleri</name>
    <name type="common">Brain eating amoeba</name>
    <dbReference type="NCBI Taxonomy" id="5763"/>
    <lineage>
        <taxon>Eukaryota</taxon>
        <taxon>Discoba</taxon>
        <taxon>Heterolobosea</taxon>
        <taxon>Tetramitia</taxon>
        <taxon>Eutetramitia</taxon>
        <taxon>Vahlkampfiidae</taxon>
        <taxon>Naegleria</taxon>
    </lineage>
</organism>
<dbReference type="PROSITE" id="PS50004">
    <property type="entry name" value="C2"/>
    <property type="match status" value="1"/>
</dbReference>
<dbReference type="EMBL" id="VFQX01000028">
    <property type="protein sequence ID" value="KAF0978890.1"/>
    <property type="molecule type" value="Genomic_DNA"/>
</dbReference>
<keyword evidence="6" id="KW-1185">Reference proteome</keyword>
<dbReference type="PANTHER" id="PTHR45911">
    <property type="entry name" value="C2 DOMAIN-CONTAINING PROTEIN"/>
    <property type="match status" value="1"/>
</dbReference>
<evidence type="ECO:0000313" key="6">
    <source>
        <dbReference type="Proteomes" id="UP000444721"/>
    </source>
</evidence>
<proteinExistence type="predicted"/>
<protein>
    <recommendedName>
        <fullName evidence="4">C2 domain-containing protein</fullName>
    </recommendedName>
</protein>
<dbReference type="AlphaFoldDB" id="A0A6A5BZ95"/>
<dbReference type="Gene3D" id="2.60.40.150">
    <property type="entry name" value="C2 domain"/>
    <property type="match status" value="1"/>
</dbReference>
<evidence type="ECO:0000256" key="2">
    <source>
        <dbReference type="ARBA" id="ARBA00022837"/>
    </source>
</evidence>
<dbReference type="RefSeq" id="XP_044563603.1">
    <property type="nucleotide sequence ID" value="XM_044705102.1"/>
</dbReference>
<comment type="caution">
    <text evidence="5">The sequence shown here is derived from an EMBL/GenBank/DDBJ whole genome shotgun (WGS) entry which is preliminary data.</text>
</comment>
<dbReference type="InterPro" id="IPR000008">
    <property type="entry name" value="C2_dom"/>
</dbReference>